<evidence type="ECO:0000256" key="1">
    <source>
        <dbReference type="SAM" id="SignalP"/>
    </source>
</evidence>
<dbReference type="HOGENOM" id="CLU_031468_2_1_1"/>
<dbReference type="EMBL" id="HG793125">
    <property type="protein sequence ID" value="CDK25058.1"/>
    <property type="molecule type" value="Genomic_DNA"/>
</dbReference>
<dbReference type="InterPro" id="IPR013752">
    <property type="entry name" value="KPA_reductase"/>
</dbReference>
<proteinExistence type="predicted"/>
<dbReference type="Gene3D" id="3.40.50.720">
    <property type="entry name" value="NAD(P)-binding Rossmann-like Domain"/>
    <property type="match status" value="1"/>
</dbReference>
<dbReference type="InterPro" id="IPR008927">
    <property type="entry name" value="6-PGluconate_DH-like_C_sf"/>
</dbReference>
<feature type="domain" description="Ketopantoate reductase N-terminal" evidence="2">
    <location>
        <begin position="6"/>
        <end position="159"/>
    </location>
</feature>
<dbReference type="SUPFAM" id="SSF51735">
    <property type="entry name" value="NAD(P)-binding Rossmann-fold domains"/>
    <property type="match status" value="1"/>
</dbReference>
<dbReference type="RefSeq" id="XP_022457073.1">
    <property type="nucleotide sequence ID" value="XM_022605623.1"/>
</dbReference>
<dbReference type="GO" id="GO:0005737">
    <property type="term" value="C:cytoplasm"/>
    <property type="evidence" value="ECO:0007669"/>
    <property type="project" value="TreeGrafter"/>
</dbReference>
<evidence type="ECO:0008006" key="6">
    <source>
        <dbReference type="Google" id="ProtNLM"/>
    </source>
</evidence>
<dbReference type="GeneID" id="34518461"/>
<dbReference type="PANTHER" id="PTHR21708">
    <property type="entry name" value="PROBABLE 2-DEHYDROPANTOATE 2-REDUCTASE"/>
    <property type="match status" value="1"/>
</dbReference>
<dbReference type="PANTHER" id="PTHR21708:SF30">
    <property type="entry name" value="2-DEHYDROPANTOATE 2-REDUCTASE-RELATED"/>
    <property type="match status" value="1"/>
</dbReference>
<feature type="chain" id="PRO_5004880505" description="2-dehydropantoate 2-reductase" evidence="1">
    <location>
        <begin position="20"/>
        <end position="339"/>
    </location>
</feature>
<name>W6MHC8_9ASCO</name>
<accession>W6MHC8</accession>
<evidence type="ECO:0000259" key="3">
    <source>
        <dbReference type="Pfam" id="PF08546"/>
    </source>
</evidence>
<organism evidence="4 5">
    <name type="scientific">Kuraishia capsulata CBS 1993</name>
    <dbReference type="NCBI Taxonomy" id="1382522"/>
    <lineage>
        <taxon>Eukaryota</taxon>
        <taxon>Fungi</taxon>
        <taxon>Dikarya</taxon>
        <taxon>Ascomycota</taxon>
        <taxon>Saccharomycotina</taxon>
        <taxon>Pichiomycetes</taxon>
        <taxon>Pichiales</taxon>
        <taxon>Pichiaceae</taxon>
        <taxon>Kuraishia</taxon>
    </lineage>
</organism>
<reference evidence="4" key="1">
    <citation type="submission" date="2013-12" db="EMBL/GenBank/DDBJ databases">
        <authorList>
            <person name="Genoscope - CEA"/>
        </authorList>
    </citation>
    <scope>NUCLEOTIDE SEQUENCE</scope>
    <source>
        <strain evidence="4">CBS 1993</strain>
    </source>
</reference>
<dbReference type="Pfam" id="PF02558">
    <property type="entry name" value="ApbA"/>
    <property type="match status" value="1"/>
</dbReference>
<evidence type="ECO:0000313" key="4">
    <source>
        <dbReference type="EMBL" id="CDK25058.1"/>
    </source>
</evidence>
<reference evidence="4" key="2">
    <citation type="submission" date="2014-02" db="EMBL/GenBank/DDBJ databases">
        <title>Complete DNA sequence of /Kuraishia capsulata/ illustrates novel genomic features among budding yeasts (/Saccharomycotina/).</title>
        <authorList>
            <person name="Morales L."/>
            <person name="Noel B."/>
            <person name="Porcel B."/>
            <person name="Marcet-Houben M."/>
            <person name="Hullo M-F."/>
            <person name="Sacerdot C."/>
            <person name="Tekaia F."/>
            <person name="Leh-Louis V."/>
            <person name="Despons L."/>
            <person name="Khanna V."/>
            <person name="Aury J-M."/>
            <person name="Barbe V."/>
            <person name="Couloux A."/>
            <person name="Labadie K."/>
            <person name="Pelletier E."/>
            <person name="Souciet J-L."/>
            <person name="Boekhout T."/>
            <person name="Gabaldon T."/>
            <person name="Wincker P."/>
            <person name="Dujon B."/>
        </authorList>
    </citation>
    <scope>NUCLEOTIDE SEQUENCE</scope>
    <source>
        <strain evidence="4">CBS 1993</strain>
    </source>
</reference>
<dbReference type="FunFam" id="1.10.1040.10:FF:000017">
    <property type="entry name" value="2-dehydropantoate 2-reductase"/>
    <property type="match status" value="1"/>
</dbReference>
<dbReference type="OrthoDB" id="3609at2759"/>
<feature type="signal peptide" evidence="1">
    <location>
        <begin position="1"/>
        <end position="19"/>
    </location>
</feature>
<protein>
    <recommendedName>
        <fullName evidence="6">2-dehydropantoate 2-reductase</fullName>
    </recommendedName>
</protein>
<dbReference type="STRING" id="1382522.W6MHC8"/>
<keyword evidence="5" id="KW-1185">Reference proteome</keyword>
<dbReference type="InterPro" id="IPR013332">
    <property type="entry name" value="KPR_N"/>
</dbReference>
<feature type="domain" description="Ketopantoate reductase C-terminal" evidence="3">
    <location>
        <begin position="192"/>
        <end position="312"/>
    </location>
</feature>
<evidence type="ECO:0000259" key="2">
    <source>
        <dbReference type="Pfam" id="PF02558"/>
    </source>
</evidence>
<dbReference type="InterPro" id="IPR051402">
    <property type="entry name" value="KPR-Related"/>
</dbReference>
<dbReference type="Gene3D" id="1.10.1040.10">
    <property type="entry name" value="N-(1-d-carboxylethyl)-l-norvaline Dehydrogenase, domain 2"/>
    <property type="match status" value="1"/>
</dbReference>
<dbReference type="SUPFAM" id="SSF48179">
    <property type="entry name" value="6-phosphogluconate dehydrogenase C-terminal domain-like"/>
    <property type="match status" value="1"/>
</dbReference>
<dbReference type="AlphaFoldDB" id="W6MHC8"/>
<sequence length="339" mass="37571">MTKTKVLLIGLGGVGTIAAYGLEFEGKSEVSAVVRSDYDLVKNKGYVIESCDYGHIDSYKPSHVYRNIDEAVRQGPYDYVVVSTKNIPDAYPVEASIGKAYTEGVTTIVLLQNGFGIEKPLLQMLPGATVLSGVSMISSTLYHGVVNHENDDLVKFGVFYNGVTPREQQEASCHRFLELYSNSKNKATYDPDVKYTRWRKLIYNATLNSACALTNVDVGRLELFGGIESVAKPAMREIIAIALSDGVELSPADMDVMIESDNGIWYSPSMLVDVRKGNLIENQVILGNALDVARENGIEAPTLTVLYNLLSIVQMRTKEEKKFFELPERRPDPGYKIEY</sequence>
<keyword evidence="1" id="KW-0732">Signal</keyword>
<gene>
    <name evidence="4" type="ORF">KUCA_T00001025001</name>
</gene>
<dbReference type="InterPro" id="IPR036291">
    <property type="entry name" value="NAD(P)-bd_dom_sf"/>
</dbReference>
<dbReference type="InterPro" id="IPR013328">
    <property type="entry name" value="6PGD_dom2"/>
</dbReference>
<dbReference type="Proteomes" id="UP000019384">
    <property type="component" value="Unassembled WGS sequence"/>
</dbReference>
<evidence type="ECO:0000313" key="5">
    <source>
        <dbReference type="Proteomes" id="UP000019384"/>
    </source>
</evidence>
<dbReference type="Pfam" id="PF08546">
    <property type="entry name" value="ApbA_C"/>
    <property type="match status" value="1"/>
</dbReference>